<dbReference type="SMART" id="SM00382">
    <property type="entry name" value="AAA"/>
    <property type="match status" value="1"/>
</dbReference>
<dbReference type="GO" id="GO:0140359">
    <property type="term" value="F:ABC-type transporter activity"/>
    <property type="evidence" value="ECO:0007669"/>
    <property type="project" value="InterPro"/>
</dbReference>
<evidence type="ECO:0000313" key="13">
    <source>
        <dbReference type="Proteomes" id="UP000460715"/>
    </source>
</evidence>
<feature type="domain" description="ABC transmembrane type-1" evidence="11">
    <location>
        <begin position="32"/>
        <end position="339"/>
    </location>
</feature>
<dbReference type="PROSITE" id="PS00211">
    <property type="entry name" value="ABC_TRANSPORTER_1"/>
    <property type="match status" value="1"/>
</dbReference>
<dbReference type="Proteomes" id="UP000460715">
    <property type="component" value="Unassembled WGS sequence"/>
</dbReference>
<evidence type="ECO:0000259" key="10">
    <source>
        <dbReference type="PROSITE" id="PS50893"/>
    </source>
</evidence>
<keyword evidence="6 9" id="KW-1133">Transmembrane helix</keyword>
<dbReference type="RefSeq" id="WP_160934891.1">
    <property type="nucleotide sequence ID" value="NZ_SNVJ01000001.1"/>
</dbReference>
<evidence type="ECO:0000256" key="4">
    <source>
        <dbReference type="ARBA" id="ARBA00022741"/>
    </source>
</evidence>
<evidence type="ECO:0000256" key="7">
    <source>
        <dbReference type="ARBA" id="ARBA00023136"/>
    </source>
</evidence>
<dbReference type="InterPro" id="IPR011527">
    <property type="entry name" value="ABC1_TM_dom"/>
</dbReference>
<evidence type="ECO:0000256" key="6">
    <source>
        <dbReference type="ARBA" id="ARBA00022989"/>
    </source>
</evidence>
<evidence type="ECO:0000313" key="12">
    <source>
        <dbReference type="EMBL" id="MXP61762.1"/>
    </source>
</evidence>
<accession>A0A845B8N1</accession>
<dbReference type="GO" id="GO:0005886">
    <property type="term" value="C:plasma membrane"/>
    <property type="evidence" value="ECO:0007669"/>
    <property type="project" value="UniProtKB-SubCell"/>
</dbReference>
<dbReference type="PROSITE" id="PS50929">
    <property type="entry name" value="ABC_TM1F"/>
    <property type="match status" value="1"/>
</dbReference>
<keyword evidence="7 9" id="KW-0472">Membrane</keyword>
<dbReference type="InterPro" id="IPR003439">
    <property type="entry name" value="ABC_transporter-like_ATP-bd"/>
</dbReference>
<dbReference type="PANTHER" id="PTHR11384:SF59">
    <property type="entry name" value="LYSOSOMAL COBALAMIN TRANSPORTER ABCD4"/>
    <property type="match status" value="1"/>
</dbReference>
<sequence length="596" mass="65601">MRRIPLFLRDAWALARPYWNSGERWRARGLLAVVILLNLALVGMGVLLTYWQRAFYNALEAKDFGAFTGLILWGQTTEGGFFMPGFTLVAAVYILVGVYALYLQQALQIRWRRWLTERFLSGWLEKRAYYRIALTDQGTDNPDQRISDDMRLFVDDTLSLGLGLMNAVVTLVSFVVVLWGLSGPMVIFGVSVPGYMVWAALLYSMLGTWLAHLIGRKLIGLNFLQQRVEADFRYALVRFRENMEGVALHGGEAQEQRNLLHRFGAVIQNWWGIMRATKQLTFFTSGYGQVAVIFPIVVAAPAFFAGRIQLGGLIQTSSAFGEVQGALSWVVSNYARLTEWGATVERLAGFQRALKAAQLAAGDGPDRVPTDGTALRAEALTIRLPSGRALTHDAALTLEPGEAVVITGASGSGKSTLFRALSGIWPFGSGRISIPAGEALFLPQRPYLPLGTLREVVAYPRDPANFSEGSVAAALEKAGLGALLPRLDEAEAWERRLSGGEQQRVALARALLLKPRWLFLDEATASLDPEAEDRLYTLLRQELPETAILSIAHRPAVVKHHDRTLRMQEGRLVAVGAPEEAAPEEEAPGGAATRSR</sequence>
<name>A0A845B8N1_9PROT</name>
<evidence type="ECO:0000256" key="5">
    <source>
        <dbReference type="ARBA" id="ARBA00022840"/>
    </source>
</evidence>
<dbReference type="Pfam" id="PF06472">
    <property type="entry name" value="ABC_membrane_2"/>
    <property type="match status" value="1"/>
</dbReference>
<dbReference type="InterPro" id="IPR050835">
    <property type="entry name" value="ABC_transporter_sub-D"/>
</dbReference>
<dbReference type="Gene3D" id="3.40.50.300">
    <property type="entry name" value="P-loop containing nucleotide triphosphate hydrolases"/>
    <property type="match status" value="1"/>
</dbReference>
<dbReference type="Pfam" id="PF00005">
    <property type="entry name" value="ABC_tran"/>
    <property type="match status" value="1"/>
</dbReference>
<dbReference type="InterPro" id="IPR017871">
    <property type="entry name" value="ABC_transporter-like_CS"/>
</dbReference>
<evidence type="ECO:0000256" key="8">
    <source>
        <dbReference type="SAM" id="MobiDB-lite"/>
    </source>
</evidence>
<dbReference type="SUPFAM" id="SSF52540">
    <property type="entry name" value="P-loop containing nucleoside triphosphate hydrolases"/>
    <property type="match status" value="1"/>
</dbReference>
<dbReference type="AlphaFoldDB" id="A0A845B8N1"/>
<evidence type="ECO:0000259" key="11">
    <source>
        <dbReference type="PROSITE" id="PS50929"/>
    </source>
</evidence>
<evidence type="ECO:0000256" key="9">
    <source>
        <dbReference type="SAM" id="Phobius"/>
    </source>
</evidence>
<feature type="region of interest" description="Disordered" evidence="8">
    <location>
        <begin position="576"/>
        <end position="596"/>
    </location>
</feature>
<gene>
    <name evidence="12" type="ORF">E0493_00170</name>
</gene>
<dbReference type="Gene3D" id="1.20.1560.10">
    <property type="entry name" value="ABC transporter type 1, transmembrane domain"/>
    <property type="match status" value="1"/>
</dbReference>
<evidence type="ECO:0000256" key="1">
    <source>
        <dbReference type="ARBA" id="ARBA00004651"/>
    </source>
</evidence>
<dbReference type="CDD" id="cd03223">
    <property type="entry name" value="ABCD_peroxisomal_ALDP"/>
    <property type="match status" value="1"/>
</dbReference>
<feature type="transmembrane region" description="Helical" evidence="9">
    <location>
        <begin position="81"/>
        <end position="103"/>
    </location>
</feature>
<dbReference type="InterPro" id="IPR003593">
    <property type="entry name" value="AAA+_ATPase"/>
</dbReference>
<dbReference type="GO" id="GO:0016887">
    <property type="term" value="F:ATP hydrolysis activity"/>
    <property type="evidence" value="ECO:0007669"/>
    <property type="project" value="InterPro"/>
</dbReference>
<dbReference type="SUPFAM" id="SSF90123">
    <property type="entry name" value="ABC transporter transmembrane region"/>
    <property type="match status" value="1"/>
</dbReference>
<dbReference type="InterPro" id="IPR036640">
    <property type="entry name" value="ABC1_TM_sf"/>
</dbReference>
<protein>
    <submittedName>
        <fullName evidence="12">ABC transporter ATP-binding protein/permease</fullName>
    </submittedName>
</protein>
<feature type="transmembrane region" description="Helical" evidence="9">
    <location>
        <begin position="187"/>
        <end position="211"/>
    </location>
</feature>
<keyword evidence="2" id="KW-0813">Transport</keyword>
<evidence type="ECO:0000256" key="3">
    <source>
        <dbReference type="ARBA" id="ARBA00022692"/>
    </source>
</evidence>
<dbReference type="GO" id="GO:0005524">
    <property type="term" value="F:ATP binding"/>
    <property type="evidence" value="ECO:0007669"/>
    <property type="project" value="UniProtKB-KW"/>
</dbReference>
<comment type="caution">
    <text evidence="12">The sequence shown here is derived from an EMBL/GenBank/DDBJ whole genome shotgun (WGS) entry which is preliminary data.</text>
</comment>
<organism evidence="12 13">
    <name type="scientific">Teichococcus coralli</name>
    <dbReference type="NCBI Taxonomy" id="2545983"/>
    <lineage>
        <taxon>Bacteria</taxon>
        <taxon>Pseudomonadati</taxon>
        <taxon>Pseudomonadota</taxon>
        <taxon>Alphaproteobacteria</taxon>
        <taxon>Acetobacterales</taxon>
        <taxon>Roseomonadaceae</taxon>
        <taxon>Roseomonas</taxon>
    </lineage>
</organism>
<comment type="subcellular location">
    <subcellularLocation>
        <location evidence="1">Cell membrane</location>
        <topology evidence="1">Multi-pass membrane protein</topology>
    </subcellularLocation>
</comment>
<dbReference type="PANTHER" id="PTHR11384">
    <property type="entry name" value="ATP-BINDING CASSETTE, SUB-FAMILY D MEMBER"/>
    <property type="match status" value="1"/>
</dbReference>
<dbReference type="OrthoDB" id="9810134at2"/>
<feature type="domain" description="ABC transporter" evidence="10">
    <location>
        <begin position="375"/>
        <end position="594"/>
    </location>
</feature>
<evidence type="ECO:0000256" key="2">
    <source>
        <dbReference type="ARBA" id="ARBA00022448"/>
    </source>
</evidence>
<keyword evidence="13" id="KW-1185">Reference proteome</keyword>
<reference evidence="12 13" key="1">
    <citation type="submission" date="2019-03" db="EMBL/GenBank/DDBJ databases">
        <title>Roseomonas sp. a novel Roseomonas species isolated from Sea whip Gorgonian.</title>
        <authorList>
            <person name="Li F."/>
            <person name="Pan X."/>
            <person name="Huang S."/>
            <person name="Li Z."/>
            <person name="Meng B."/>
        </authorList>
    </citation>
    <scope>NUCLEOTIDE SEQUENCE [LARGE SCALE GENOMIC DNA]</scope>
    <source>
        <strain evidence="12 13">M0104</strain>
    </source>
</reference>
<dbReference type="PROSITE" id="PS50893">
    <property type="entry name" value="ABC_TRANSPORTER_2"/>
    <property type="match status" value="1"/>
</dbReference>
<keyword evidence="4" id="KW-0547">Nucleotide-binding</keyword>
<keyword evidence="3 9" id="KW-0812">Transmembrane</keyword>
<keyword evidence="5 12" id="KW-0067">ATP-binding</keyword>
<dbReference type="EMBL" id="SNVJ01000001">
    <property type="protein sequence ID" value="MXP61762.1"/>
    <property type="molecule type" value="Genomic_DNA"/>
</dbReference>
<feature type="transmembrane region" description="Helical" evidence="9">
    <location>
        <begin position="280"/>
        <end position="304"/>
    </location>
</feature>
<feature type="transmembrane region" description="Helical" evidence="9">
    <location>
        <begin position="160"/>
        <end position="181"/>
    </location>
</feature>
<feature type="transmembrane region" description="Helical" evidence="9">
    <location>
        <begin position="30"/>
        <end position="51"/>
    </location>
</feature>
<proteinExistence type="predicted"/>
<dbReference type="InterPro" id="IPR027417">
    <property type="entry name" value="P-loop_NTPase"/>
</dbReference>